<feature type="compositionally biased region" description="Basic residues" evidence="2">
    <location>
        <begin position="17"/>
        <end position="29"/>
    </location>
</feature>
<protein>
    <submittedName>
        <fullName evidence="3">Uncharacterized protein</fullName>
    </submittedName>
</protein>
<keyword evidence="1" id="KW-0175">Coiled coil</keyword>
<reference evidence="3" key="1">
    <citation type="submission" date="2023-10" db="EMBL/GenBank/DDBJ databases">
        <authorList>
            <person name="Chen Y."/>
            <person name="Shah S."/>
            <person name="Dougan E. K."/>
            <person name="Thang M."/>
            <person name="Chan C."/>
        </authorList>
    </citation>
    <scope>NUCLEOTIDE SEQUENCE [LARGE SCALE GENOMIC DNA]</scope>
</reference>
<evidence type="ECO:0000313" key="4">
    <source>
        <dbReference type="Proteomes" id="UP001189429"/>
    </source>
</evidence>
<feature type="coiled-coil region" evidence="1">
    <location>
        <begin position="155"/>
        <end position="182"/>
    </location>
</feature>
<evidence type="ECO:0000256" key="2">
    <source>
        <dbReference type="SAM" id="MobiDB-lite"/>
    </source>
</evidence>
<sequence>CRDYRAPNGERAVSVPRRVKKKAKGKLQKAHADGDEGRGDAMEESDEEHDRDAYVQRLAGDLVSKKMAEHRDELIKDLTGVVSSTVSEQVQSFASQFNEHAAFASKLAEGVQMLPQLVRDASEQFCSDKLDQFQRKFQAQPDGHTIRLCASERRLDEHDAALQILKEQIEELRGALALADKAPKPPPASAAGFERSVDATIIRAMASKLVELDKVKQALTDWVATVGVEAKHFDITSEESVARQFTIQFTGAGGPAARRVAKVLGAQRISAGNWKRFEVVATDNLPATLHTGADKNPRQIKLEIQGRRIRGAFADIVSDKKWFFDRDRGYIMAGWDPVLRISPNPGNISSEVAWADNSAQKLG</sequence>
<proteinExistence type="predicted"/>
<keyword evidence="4" id="KW-1185">Reference proteome</keyword>
<feature type="compositionally biased region" description="Basic and acidic residues" evidence="2">
    <location>
        <begin position="30"/>
        <end position="41"/>
    </location>
</feature>
<feature type="non-terminal residue" evidence="3">
    <location>
        <position position="363"/>
    </location>
</feature>
<evidence type="ECO:0000313" key="3">
    <source>
        <dbReference type="EMBL" id="CAK0798675.1"/>
    </source>
</evidence>
<dbReference type="Proteomes" id="UP001189429">
    <property type="component" value="Unassembled WGS sequence"/>
</dbReference>
<name>A0ABN9PZB6_9DINO</name>
<feature type="non-terminal residue" evidence="3">
    <location>
        <position position="1"/>
    </location>
</feature>
<feature type="region of interest" description="Disordered" evidence="2">
    <location>
        <begin position="1"/>
        <end position="51"/>
    </location>
</feature>
<evidence type="ECO:0000256" key="1">
    <source>
        <dbReference type="SAM" id="Coils"/>
    </source>
</evidence>
<accession>A0ABN9PZB6</accession>
<gene>
    <name evidence="3" type="ORF">PCOR1329_LOCUS7360</name>
</gene>
<dbReference type="EMBL" id="CAUYUJ010001996">
    <property type="protein sequence ID" value="CAK0798675.1"/>
    <property type="molecule type" value="Genomic_DNA"/>
</dbReference>
<comment type="caution">
    <text evidence="3">The sequence shown here is derived from an EMBL/GenBank/DDBJ whole genome shotgun (WGS) entry which is preliminary data.</text>
</comment>
<organism evidence="3 4">
    <name type="scientific">Prorocentrum cordatum</name>
    <dbReference type="NCBI Taxonomy" id="2364126"/>
    <lineage>
        <taxon>Eukaryota</taxon>
        <taxon>Sar</taxon>
        <taxon>Alveolata</taxon>
        <taxon>Dinophyceae</taxon>
        <taxon>Prorocentrales</taxon>
        <taxon>Prorocentraceae</taxon>
        <taxon>Prorocentrum</taxon>
    </lineage>
</organism>